<keyword evidence="2" id="KW-1185">Reference proteome</keyword>
<evidence type="ECO:0000313" key="2">
    <source>
        <dbReference type="Proteomes" id="UP000678679"/>
    </source>
</evidence>
<organism evidence="1 2">
    <name type="scientific">Flammeovirga yaeyamensis</name>
    <dbReference type="NCBI Taxonomy" id="367791"/>
    <lineage>
        <taxon>Bacteria</taxon>
        <taxon>Pseudomonadati</taxon>
        <taxon>Bacteroidota</taxon>
        <taxon>Cytophagia</taxon>
        <taxon>Cytophagales</taxon>
        <taxon>Flammeovirgaceae</taxon>
        <taxon>Flammeovirga</taxon>
    </lineage>
</organism>
<reference evidence="1 2" key="1">
    <citation type="submission" date="2021-05" db="EMBL/GenBank/DDBJ databases">
        <title>Comparative genomic studies on the polysaccharide-degrading batcterial strains of the Flammeovirga genus.</title>
        <authorList>
            <person name="Zewei F."/>
            <person name="Zheng Z."/>
            <person name="Yu L."/>
            <person name="Ruyue G."/>
            <person name="Yanhong M."/>
            <person name="Yuanyuan C."/>
            <person name="Jingyan G."/>
            <person name="Wenjun H."/>
        </authorList>
    </citation>
    <scope>NUCLEOTIDE SEQUENCE [LARGE SCALE GENOMIC DNA]</scope>
    <source>
        <strain evidence="1 2">NBRC:100898</strain>
    </source>
</reference>
<name>A0AAX1MYX8_9BACT</name>
<sequence length="83" mass="9857">MYIKSLLTNKDLNLSIVCYFPYENVPFQIKIEDVIFTIKQSTTKIVKEMPNGEFLYKRRKFYLIGDKGDKIKISIFKNMRLLA</sequence>
<protein>
    <submittedName>
        <fullName evidence="1">Uncharacterized protein</fullName>
    </submittedName>
</protein>
<dbReference type="RefSeq" id="WP_215585735.1">
    <property type="nucleotide sequence ID" value="NZ_CP076132.1"/>
</dbReference>
<dbReference type="EMBL" id="CP076132">
    <property type="protein sequence ID" value="QWG00481.1"/>
    <property type="molecule type" value="Genomic_DNA"/>
</dbReference>
<dbReference type="Proteomes" id="UP000678679">
    <property type="component" value="Chromosome 1"/>
</dbReference>
<gene>
    <name evidence="1" type="ORF">KMW28_12535</name>
</gene>
<proteinExistence type="predicted"/>
<dbReference type="KEGG" id="fya:KMW28_12535"/>
<evidence type="ECO:0000313" key="1">
    <source>
        <dbReference type="EMBL" id="QWG00481.1"/>
    </source>
</evidence>
<dbReference type="AlphaFoldDB" id="A0AAX1MYX8"/>
<accession>A0AAX1MYX8</accession>